<dbReference type="GO" id="GO:0005829">
    <property type="term" value="C:cytosol"/>
    <property type="evidence" value="ECO:0007669"/>
    <property type="project" value="TreeGrafter"/>
</dbReference>
<dbReference type="GO" id="GO:0046872">
    <property type="term" value="F:metal ion binding"/>
    <property type="evidence" value="ECO:0007669"/>
    <property type="project" value="UniProtKB-KW"/>
</dbReference>
<dbReference type="RefSeq" id="WP_116957810.1">
    <property type="nucleotide sequence ID" value="NZ_QVLS01000002.1"/>
</dbReference>
<dbReference type="Proteomes" id="UP000261931">
    <property type="component" value="Unassembled WGS sequence"/>
</dbReference>
<dbReference type="GO" id="GO:0019323">
    <property type="term" value="P:pentose catabolic process"/>
    <property type="evidence" value="ECO:0007669"/>
    <property type="project" value="TreeGrafter"/>
</dbReference>
<evidence type="ECO:0000313" key="5">
    <source>
        <dbReference type="Proteomes" id="UP000261931"/>
    </source>
</evidence>
<dbReference type="InterPro" id="IPR001303">
    <property type="entry name" value="Aldolase_II/adducin_N"/>
</dbReference>
<sequence length="225" mass="24532">MSDAIPPAQQACRDEIVRVGASLFLRGYAHSTAGNISLRLDASQGGGFLITPTDACLGHLRPEALAWVGEDGHQRGGERASKTLALHRHIYDAAPQARCVLHTHSTHLVALSLQGVWAEHDILPPITPYQVMKVGHVPHVAYRVPGDPTVAHEVAGLIARAEQPLRAVMLERLGPVVWHQGPAQAMALLEELEETARLWLLCSPRPAPLSDARIDELRQRFGAPW</sequence>
<dbReference type="GO" id="GO:0016832">
    <property type="term" value="F:aldehyde-lyase activity"/>
    <property type="evidence" value="ECO:0007669"/>
    <property type="project" value="TreeGrafter"/>
</dbReference>
<dbReference type="InterPro" id="IPR036409">
    <property type="entry name" value="Aldolase_II/adducin_N_sf"/>
</dbReference>
<dbReference type="AlphaFoldDB" id="A0A372EN43"/>
<proteinExistence type="predicted"/>
<dbReference type="Pfam" id="PF00596">
    <property type="entry name" value="Aldolase_II"/>
    <property type="match status" value="1"/>
</dbReference>
<evidence type="ECO:0000256" key="1">
    <source>
        <dbReference type="ARBA" id="ARBA00022723"/>
    </source>
</evidence>
<name>A0A372EN43_9BURK</name>
<dbReference type="Gene3D" id="3.40.225.10">
    <property type="entry name" value="Class II aldolase/adducin N-terminal domain"/>
    <property type="match status" value="1"/>
</dbReference>
<dbReference type="SMART" id="SM01007">
    <property type="entry name" value="Aldolase_II"/>
    <property type="match status" value="1"/>
</dbReference>
<dbReference type="InterPro" id="IPR050197">
    <property type="entry name" value="Aldolase_class_II_sugar_metab"/>
</dbReference>
<dbReference type="EMBL" id="QVLS01000002">
    <property type="protein sequence ID" value="RFP81079.1"/>
    <property type="molecule type" value="Genomic_DNA"/>
</dbReference>
<accession>A0A372EN43</accession>
<protein>
    <submittedName>
        <fullName evidence="4">Aldolase</fullName>
    </submittedName>
</protein>
<evidence type="ECO:0000313" key="4">
    <source>
        <dbReference type="EMBL" id="RFP81079.1"/>
    </source>
</evidence>
<organism evidence="4 5">
    <name type="scientific">Hydrogenophaga borbori</name>
    <dbReference type="NCBI Taxonomy" id="2294117"/>
    <lineage>
        <taxon>Bacteria</taxon>
        <taxon>Pseudomonadati</taxon>
        <taxon>Pseudomonadota</taxon>
        <taxon>Betaproteobacteria</taxon>
        <taxon>Burkholderiales</taxon>
        <taxon>Comamonadaceae</taxon>
        <taxon>Hydrogenophaga</taxon>
    </lineage>
</organism>
<dbReference type="PANTHER" id="PTHR22789">
    <property type="entry name" value="FUCULOSE PHOSPHATE ALDOLASE"/>
    <property type="match status" value="1"/>
</dbReference>
<comment type="caution">
    <text evidence="4">The sequence shown here is derived from an EMBL/GenBank/DDBJ whole genome shotgun (WGS) entry which is preliminary data.</text>
</comment>
<dbReference type="PANTHER" id="PTHR22789:SF0">
    <property type="entry name" value="3-OXO-TETRONATE 4-PHOSPHATE DECARBOXYLASE-RELATED"/>
    <property type="match status" value="1"/>
</dbReference>
<keyword evidence="1" id="KW-0479">Metal-binding</keyword>
<dbReference type="SUPFAM" id="SSF53639">
    <property type="entry name" value="AraD/HMP-PK domain-like"/>
    <property type="match status" value="1"/>
</dbReference>
<dbReference type="NCBIfam" id="NF006000">
    <property type="entry name" value="PRK08130.1"/>
    <property type="match status" value="1"/>
</dbReference>
<gene>
    <name evidence="4" type="ORF">DY262_04700</name>
</gene>
<evidence type="ECO:0000259" key="3">
    <source>
        <dbReference type="SMART" id="SM01007"/>
    </source>
</evidence>
<evidence type="ECO:0000256" key="2">
    <source>
        <dbReference type="ARBA" id="ARBA00023239"/>
    </source>
</evidence>
<keyword evidence="5" id="KW-1185">Reference proteome</keyword>
<feature type="domain" description="Class II aldolase/adducin N-terminal" evidence="3">
    <location>
        <begin position="14"/>
        <end position="200"/>
    </location>
</feature>
<keyword evidence="2" id="KW-0456">Lyase</keyword>
<reference evidence="4 5" key="1">
    <citation type="submission" date="2018-08" db="EMBL/GenBank/DDBJ databases">
        <title>Hydrogenophaga sp. LA-38 isolated from sludge.</title>
        <authorList>
            <person name="Im W.-T."/>
        </authorList>
    </citation>
    <scope>NUCLEOTIDE SEQUENCE [LARGE SCALE GENOMIC DNA]</scope>
    <source>
        <strain evidence="4 5">LA-38</strain>
    </source>
</reference>